<name>A0A6J6T4X9_9ZZZZ</name>
<evidence type="ECO:0000256" key="1">
    <source>
        <dbReference type="SAM" id="MobiDB-lite"/>
    </source>
</evidence>
<feature type="compositionally biased region" description="Low complexity" evidence="1">
    <location>
        <begin position="1"/>
        <end position="15"/>
    </location>
</feature>
<gene>
    <name evidence="2" type="ORF">UFOPK2786_00838</name>
</gene>
<feature type="region of interest" description="Disordered" evidence="1">
    <location>
        <begin position="1"/>
        <end position="44"/>
    </location>
</feature>
<reference evidence="2" key="1">
    <citation type="submission" date="2020-05" db="EMBL/GenBank/DDBJ databases">
        <authorList>
            <person name="Chiriac C."/>
            <person name="Salcher M."/>
            <person name="Ghai R."/>
            <person name="Kavagutti S V."/>
        </authorList>
    </citation>
    <scope>NUCLEOTIDE SEQUENCE</scope>
</reference>
<evidence type="ECO:0000313" key="2">
    <source>
        <dbReference type="EMBL" id="CAB4742211.1"/>
    </source>
</evidence>
<accession>A0A6J6T4X9</accession>
<proteinExistence type="predicted"/>
<dbReference type="AlphaFoldDB" id="A0A6J6T4X9"/>
<organism evidence="2">
    <name type="scientific">freshwater metagenome</name>
    <dbReference type="NCBI Taxonomy" id="449393"/>
    <lineage>
        <taxon>unclassified sequences</taxon>
        <taxon>metagenomes</taxon>
        <taxon>ecological metagenomes</taxon>
    </lineage>
</organism>
<feature type="compositionally biased region" description="Polar residues" evidence="1">
    <location>
        <begin position="16"/>
        <end position="30"/>
    </location>
</feature>
<protein>
    <submittedName>
        <fullName evidence="2">Unannotated protein</fullName>
    </submittedName>
</protein>
<sequence>MHNGSTSQSSPGSSTVKPRNSFSPGASTSGPIIVAGSRASPTRRLRTASASRALNAGSSYMGASMMAKLAAEHFWPA</sequence>
<dbReference type="EMBL" id="CAEZYW010000112">
    <property type="protein sequence ID" value="CAB4742211.1"/>
    <property type="molecule type" value="Genomic_DNA"/>
</dbReference>